<protein>
    <recommendedName>
        <fullName evidence="5">Type VII secretion system (Wss) protein ESAT-6</fullName>
    </recommendedName>
</protein>
<evidence type="ECO:0008006" key="5">
    <source>
        <dbReference type="Google" id="ProtNLM"/>
    </source>
</evidence>
<accession>A0A9W6G5P3</accession>
<name>A0A9W6G5P3_9ACTN</name>
<evidence type="ECO:0000256" key="1">
    <source>
        <dbReference type="SAM" id="MobiDB-lite"/>
    </source>
</evidence>
<dbReference type="InterPro" id="IPR036689">
    <property type="entry name" value="ESAT-6-like_sf"/>
</dbReference>
<dbReference type="Proteomes" id="UP001144313">
    <property type="component" value="Unassembled WGS sequence"/>
</dbReference>
<keyword evidence="2" id="KW-1133">Transmembrane helix</keyword>
<evidence type="ECO:0000313" key="3">
    <source>
        <dbReference type="EMBL" id="GLI40788.1"/>
    </source>
</evidence>
<gene>
    <name evidence="3" type="ORF">GALLR39Z86_06380</name>
</gene>
<comment type="caution">
    <text evidence="3">The sequence shown here is derived from an EMBL/GenBank/DDBJ whole genome shotgun (WGS) entry which is preliminary data.</text>
</comment>
<dbReference type="InterPro" id="IPR022536">
    <property type="entry name" value="EspC"/>
</dbReference>
<organism evidence="3 4">
    <name type="scientific">Glycomyces algeriensis</name>
    <dbReference type="NCBI Taxonomy" id="256037"/>
    <lineage>
        <taxon>Bacteria</taxon>
        <taxon>Bacillati</taxon>
        <taxon>Actinomycetota</taxon>
        <taxon>Actinomycetes</taxon>
        <taxon>Glycomycetales</taxon>
        <taxon>Glycomycetaceae</taxon>
        <taxon>Glycomyces</taxon>
    </lineage>
</organism>
<dbReference type="SUPFAM" id="SSF140453">
    <property type="entry name" value="EsxAB dimer-like"/>
    <property type="match status" value="1"/>
</dbReference>
<feature type="region of interest" description="Disordered" evidence="1">
    <location>
        <begin position="1"/>
        <end position="25"/>
    </location>
</feature>
<feature type="transmembrane region" description="Helical" evidence="2">
    <location>
        <begin position="208"/>
        <end position="229"/>
    </location>
</feature>
<dbReference type="AlphaFoldDB" id="A0A9W6G5P3"/>
<keyword evidence="4" id="KW-1185">Reference proteome</keyword>
<dbReference type="GO" id="GO:0009306">
    <property type="term" value="P:protein secretion"/>
    <property type="evidence" value="ECO:0007669"/>
    <property type="project" value="InterPro"/>
</dbReference>
<evidence type="ECO:0000313" key="4">
    <source>
        <dbReference type="Proteomes" id="UP001144313"/>
    </source>
</evidence>
<sequence length="429" mass="44596">MAGNADQHGSDISQYDKPTEDGTLTDIAQGTPVVKSVYKTAEDIYGTVAGDDRMASAAGLAGDIYTLGLDAMLAVRDPVYALVNAGLSIVLELVDPLQEMLHAVSGDPDEMQVQIDVWGQVAEALTALKDETADAVNSHLTSWTGQAADAAFDQLGGLEASAFAAAHEVEGVQQLLKWSKLLAETIEAVIRSIIAELVSWLIMRGLVALASSAFTFGASVATFLLSAAYKSYSMFSRAFRKFSEASKLFRMLYGFLGKFLLDNPTILRGAGGFLDFLKAIGAKAGLSIATVGGLGAVMQGKDIGKNAAMDALMPNESGISRGSGGQLAVDPDELVATASALDGLASNTDSIKSVAQEATSADMTWGLPGMIFASKYTDTGQGLTEVIGDLSTAQTGTATSLRQCADDYAAADGDIAGEFGNLQGQLDGK</sequence>
<proteinExistence type="predicted"/>
<dbReference type="EMBL" id="BSDT01000001">
    <property type="protein sequence ID" value="GLI40788.1"/>
    <property type="molecule type" value="Genomic_DNA"/>
</dbReference>
<reference evidence="3" key="1">
    <citation type="submission" date="2022-12" db="EMBL/GenBank/DDBJ databases">
        <title>Reference genome sequencing for broad-spectrum identification of bacterial and archaeal isolates by mass spectrometry.</title>
        <authorList>
            <person name="Sekiguchi Y."/>
            <person name="Tourlousse D.M."/>
        </authorList>
    </citation>
    <scope>NUCLEOTIDE SEQUENCE</scope>
    <source>
        <strain evidence="3">LLR39Z86</strain>
    </source>
</reference>
<evidence type="ECO:0000256" key="2">
    <source>
        <dbReference type="SAM" id="Phobius"/>
    </source>
</evidence>
<dbReference type="Pfam" id="PF10824">
    <property type="entry name" value="T7SS_ESX_EspC"/>
    <property type="match status" value="1"/>
</dbReference>
<dbReference type="RefSeq" id="WP_270116987.1">
    <property type="nucleotide sequence ID" value="NZ_BAAAOL010000009.1"/>
</dbReference>
<keyword evidence="2" id="KW-0812">Transmembrane</keyword>
<keyword evidence="2" id="KW-0472">Membrane</keyword>